<dbReference type="NCBIfam" id="TIGR00420">
    <property type="entry name" value="trmU"/>
    <property type="match status" value="1"/>
</dbReference>
<dbReference type="Gene3D" id="3.40.50.620">
    <property type="entry name" value="HUPs"/>
    <property type="match status" value="1"/>
</dbReference>
<comment type="similarity">
    <text evidence="9">Belongs to the MnmA/TRMU family.</text>
</comment>
<comment type="caution">
    <text evidence="11">The sequence shown here is derived from an EMBL/GenBank/DDBJ whole genome shotgun (WGS) entry which is preliminary data.</text>
</comment>
<evidence type="ECO:0000256" key="5">
    <source>
        <dbReference type="ARBA" id="ARBA00022840"/>
    </source>
</evidence>
<dbReference type="RefSeq" id="WP_281837166.1">
    <property type="nucleotide sequence ID" value="NZ_BSDY01000019.1"/>
</dbReference>
<dbReference type="NCBIfam" id="NF001138">
    <property type="entry name" value="PRK00143.1"/>
    <property type="match status" value="1"/>
</dbReference>
<keyword evidence="5 9" id="KW-0067">ATP-binding</keyword>
<feature type="binding site" evidence="9">
    <location>
        <position position="36"/>
    </location>
    <ligand>
        <name>ATP</name>
        <dbReference type="ChEBI" id="CHEBI:30616"/>
    </ligand>
</feature>
<dbReference type="InterPro" id="IPR023382">
    <property type="entry name" value="MnmA-like_central_sf"/>
</dbReference>
<dbReference type="Pfam" id="PF03054">
    <property type="entry name" value="tRNA_Me_trans"/>
    <property type="match status" value="1"/>
</dbReference>
<feature type="active site" description="Cysteine persulfide intermediate" evidence="9">
    <location>
        <position position="203"/>
    </location>
</feature>
<evidence type="ECO:0000256" key="2">
    <source>
        <dbReference type="ARBA" id="ARBA00022679"/>
    </source>
</evidence>
<reference evidence="11" key="1">
    <citation type="submission" date="2022-12" db="EMBL/GenBank/DDBJ databases">
        <title>Reference genome sequencing for broad-spectrum identification of bacterial and archaeal isolates by mass spectrometry.</title>
        <authorList>
            <person name="Sekiguchi Y."/>
            <person name="Tourlousse D.M."/>
        </authorList>
    </citation>
    <scope>NUCLEOTIDE SEQUENCE</scope>
    <source>
        <strain evidence="11">10succ1</strain>
    </source>
</reference>
<feature type="binding site" evidence="9">
    <location>
        <begin position="10"/>
        <end position="17"/>
    </location>
    <ligand>
        <name>ATP</name>
        <dbReference type="ChEBI" id="CHEBI:30616"/>
    </ligand>
</feature>
<dbReference type="AlphaFoldDB" id="A0A9W6GPH0"/>
<accession>A0A9W6GPH0</accession>
<evidence type="ECO:0000256" key="8">
    <source>
        <dbReference type="ARBA" id="ARBA00051542"/>
    </source>
</evidence>
<organism evidence="11 12">
    <name type="scientific">Propionigenium maris DSM 9537</name>
    <dbReference type="NCBI Taxonomy" id="1123000"/>
    <lineage>
        <taxon>Bacteria</taxon>
        <taxon>Fusobacteriati</taxon>
        <taxon>Fusobacteriota</taxon>
        <taxon>Fusobacteriia</taxon>
        <taxon>Fusobacteriales</taxon>
        <taxon>Fusobacteriaceae</taxon>
        <taxon>Propionigenium</taxon>
    </lineage>
</organism>
<dbReference type="PANTHER" id="PTHR11933">
    <property type="entry name" value="TRNA 5-METHYLAMINOMETHYL-2-THIOURIDYLATE -METHYLTRANSFERASE"/>
    <property type="match status" value="1"/>
</dbReference>
<keyword evidence="4 9" id="KW-0547">Nucleotide-binding</keyword>
<dbReference type="InterPro" id="IPR014729">
    <property type="entry name" value="Rossmann-like_a/b/a_fold"/>
</dbReference>
<dbReference type="PANTHER" id="PTHR11933:SF5">
    <property type="entry name" value="MITOCHONDRIAL TRNA-SPECIFIC 2-THIOURIDYLASE 1"/>
    <property type="match status" value="1"/>
</dbReference>
<dbReference type="CDD" id="cd01998">
    <property type="entry name" value="MnmA_TRMU-like"/>
    <property type="match status" value="1"/>
</dbReference>
<protein>
    <recommendedName>
        <fullName evidence="9">tRNA-specific 2-thiouridylase MnmA</fullName>
        <ecNumber evidence="9">2.8.1.13</ecNumber>
    </recommendedName>
</protein>
<comment type="subcellular location">
    <subcellularLocation>
        <location evidence="9">Cytoplasm</location>
    </subcellularLocation>
</comment>
<evidence type="ECO:0000256" key="9">
    <source>
        <dbReference type="HAMAP-Rule" id="MF_00144"/>
    </source>
</evidence>
<dbReference type="Proteomes" id="UP001144471">
    <property type="component" value="Unassembled WGS sequence"/>
</dbReference>
<feature type="site" description="Interaction with tRNA" evidence="9">
    <location>
        <position position="340"/>
    </location>
</feature>
<feature type="domain" description="tRNA-specific 2-thiouridylase MnmA-like central" evidence="10">
    <location>
        <begin position="210"/>
        <end position="274"/>
    </location>
</feature>
<evidence type="ECO:0000256" key="1">
    <source>
        <dbReference type="ARBA" id="ARBA00022555"/>
    </source>
</evidence>
<proteinExistence type="inferred from homology"/>
<comment type="function">
    <text evidence="9">Catalyzes the 2-thiolation of uridine at the wobble position (U34) of tRNA, leading to the formation of s(2)U34.</text>
</comment>
<sequence length="358" mass="40580">MLDKKRVVVGMSGGVDSSVAALLLKEQGYEVIGVTLKHLGDETSENPNVKTCCSLDDIFDARTACHKVDIPHYVVNAVEEFDREVVDYFIEEYNRGMTPSPCIVCDEKIKIKKLIEAANRMGAYYISTGHYCDVEYSEELDASLLKLAEDDLKDQTYMLYRLGEDVVKRMLFPLSSYKKPEVREMAREAGISTHAKKDSQGICFAPEGYKEYLKRKLEDRIEPGNFVSKEGKIFGQHEGYQLYTIGQRRGLGIVLPRAYFITEIRPESNEIVLGDFDELMRSKVELVDTVFLVELQKLHGKELVARPRFSSRGLPGRIVTHDGRVFFEYTEENAQNAPGQHMVVYYKGLVVGGGKIVY</sequence>
<name>A0A9W6GPH0_9FUSO</name>
<dbReference type="EMBL" id="BSDY01000019">
    <property type="protein sequence ID" value="GLI57516.1"/>
    <property type="molecule type" value="Genomic_DNA"/>
</dbReference>
<dbReference type="Gene3D" id="2.30.30.280">
    <property type="entry name" value="Adenine nucleotide alpha hydrolases-like domains"/>
    <property type="match status" value="1"/>
</dbReference>
<comment type="caution">
    <text evidence="9">Lacks conserved residue(s) required for the propagation of feature annotation.</text>
</comment>
<dbReference type="GO" id="GO:0000049">
    <property type="term" value="F:tRNA binding"/>
    <property type="evidence" value="ECO:0007669"/>
    <property type="project" value="UniProtKB-KW"/>
</dbReference>
<feature type="active site" description="Nucleophile" evidence="9">
    <location>
        <position position="105"/>
    </location>
</feature>
<comment type="catalytic activity">
    <reaction evidence="8 9">
        <text>S-sulfanyl-L-cysteinyl-[protein] + uridine(34) in tRNA + AH2 + ATP = 2-thiouridine(34) in tRNA + L-cysteinyl-[protein] + A + AMP + diphosphate + H(+)</text>
        <dbReference type="Rhea" id="RHEA:47032"/>
        <dbReference type="Rhea" id="RHEA-COMP:10131"/>
        <dbReference type="Rhea" id="RHEA-COMP:11726"/>
        <dbReference type="Rhea" id="RHEA-COMP:11727"/>
        <dbReference type="Rhea" id="RHEA-COMP:11728"/>
        <dbReference type="ChEBI" id="CHEBI:13193"/>
        <dbReference type="ChEBI" id="CHEBI:15378"/>
        <dbReference type="ChEBI" id="CHEBI:17499"/>
        <dbReference type="ChEBI" id="CHEBI:29950"/>
        <dbReference type="ChEBI" id="CHEBI:30616"/>
        <dbReference type="ChEBI" id="CHEBI:33019"/>
        <dbReference type="ChEBI" id="CHEBI:61963"/>
        <dbReference type="ChEBI" id="CHEBI:65315"/>
        <dbReference type="ChEBI" id="CHEBI:87170"/>
        <dbReference type="ChEBI" id="CHEBI:456215"/>
        <dbReference type="EC" id="2.8.1.13"/>
    </reaction>
</comment>
<evidence type="ECO:0000256" key="3">
    <source>
        <dbReference type="ARBA" id="ARBA00022694"/>
    </source>
</evidence>
<feature type="site" description="Interaction with tRNA" evidence="9">
    <location>
        <position position="130"/>
    </location>
</feature>
<keyword evidence="9" id="KW-0963">Cytoplasm</keyword>
<dbReference type="GO" id="GO:0005524">
    <property type="term" value="F:ATP binding"/>
    <property type="evidence" value="ECO:0007669"/>
    <property type="project" value="UniProtKB-KW"/>
</dbReference>
<evidence type="ECO:0000259" key="10">
    <source>
        <dbReference type="Pfam" id="PF20259"/>
    </source>
</evidence>
<dbReference type="InterPro" id="IPR046884">
    <property type="entry name" value="MnmA-like_central"/>
</dbReference>
<evidence type="ECO:0000313" key="12">
    <source>
        <dbReference type="Proteomes" id="UP001144471"/>
    </source>
</evidence>
<keyword evidence="2 9" id="KW-0808">Transferase</keyword>
<keyword evidence="12" id="KW-1185">Reference proteome</keyword>
<keyword evidence="6 9" id="KW-0694">RNA-binding</keyword>
<gene>
    <name evidence="11" type="primary">mnmA2</name>
    <name evidence="9" type="synonym">mnmA</name>
    <name evidence="11" type="ORF">PM10SUCC1_30300</name>
</gene>
<dbReference type="GO" id="GO:0005737">
    <property type="term" value="C:cytoplasm"/>
    <property type="evidence" value="ECO:0007669"/>
    <property type="project" value="UniProtKB-SubCell"/>
</dbReference>
<dbReference type="GO" id="GO:0002143">
    <property type="term" value="P:tRNA wobble position uridine thiolation"/>
    <property type="evidence" value="ECO:0007669"/>
    <property type="project" value="TreeGrafter"/>
</dbReference>
<evidence type="ECO:0000313" key="11">
    <source>
        <dbReference type="EMBL" id="GLI57516.1"/>
    </source>
</evidence>
<evidence type="ECO:0000256" key="6">
    <source>
        <dbReference type="ARBA" id="ARBA00022884"/>
    </source>
</evidence>
<dbReference type="GO" id="GO:0103016">
    <property type="term" value="F:tRNA-uridine 2-sulfurtransferase activity"/>
    <property type="evidence" value="ECO:0007669"/>
    <property type="project" value="UniProtKB-EC"/>
</dbReference>
<evidence type="ECO:0000256" key="7">
    <source>
        <dbReference type="ARBA" id="ARBA00023157"/>
    </source>
</evidence>
<dbReference type="EC" id="2.8.1.13" evidence="9"/>
<dbReference type="Pfam" id="PF20259">
    <property type="entry name" value="tRNA_Me_trans_M"/>
    <property type="match status" value="1"/>
</dbReference>
<dbReference type="InterPro" id="IPR004506">
    <property type="entry name" value="MnmA-like"/>
</dbReference>
<dbReference type="HAMAP" id="MF_00144">
    <property type="entry name" value="tRNA_thiouridyl_MnmA"/>
    <property type="match status" value="1"/>
</dbReference>
<evidence type="ECO:0000256" key="4">
    <source>
        <dbReference type="ARBA" id="ARBA00022741"/>
    </source>
</evidence>
<keyword evidence="3 9" id="KW-0819">tRNA processing</keyword>
<dbReference type="SUPFAM" id="SSF52402">
    <property type="entry name" value="Adenine nucleotide alpha hydrolases-like"/>
    <property type="match status" value="1"/>
</dbReference>
<feature type="binding site" evidence="9">
    <location>
        <position position="129"/>
    </location>
    <ligand>
        <name>ATP</name>
        <dbReference type="ChEBI" id="CHEBI:30616"/>
    </ligand>
</feature>
<keyword evidence="7" id="KW-1015">Disulfide bond</keyword>
<feature type="region of interest" description="Interaction with tRNA" evidence="9">
    <location>
        <begin position="153"/>
        <end position="155"/>
    </location>
</feature>
<keyword evidence="1 9" id="KW-0820">tRNA-binding</keyword>